<organism evidence="2 3">
    <name type="scientific">Maribacter chungangensis</name>
    <dbReference type="NCBI Taxonomy" id="1069117"/>
    <lineage>
        <taxon>Bacteria</taxon>
        <taxon>Pseudomonadati</taxon>
        <taxon>Bacteroidota</taxon>
        <taxon>Flavobacteriia</taxon>
        <taxon>Flavobacteriales</taxon>
        <taxon>Flavobacteriaceae</taxon>
        <taxon>Maribacter</taxon>
    </lineage>
</organism>
<keyword evidence="1" id="KW-0472">Membrane</keyword>
<protein>
    <submittedName>
        <fullName evidence="2">Uncharacterized protein</fullName>
    </submittedName>
</protein>
<reference evidence="3" key="1">
    <citation type="journal article" date="2019" name="Int. J. Syst. Evol. Microbiol.">
        <title>The Global Catalogue of Microorganisms (GCM) 10K type strain sequencing project: providing services to taxonomists for standard genome sequencing and annotation.</title>
        <authorList>
            <consortium name="The Broad Institute Genomics Platform"/>
            <consortium name="The Broad Institute Genome Sequencing Center for Infectious Disease"/>
            <person name="Wu L."/>
            <person name="Ma J."/>
        </authorList>
    </citation>
    <scope>NUCLEOTIDE SEQUENCE [LARGE SCALE GENOMIC DNA]</scope>
    <source>
        <strain evidence="3">CCUG 61948</strain>
    </source>
</reference>
<dbReference type="Proteomes" id="UP001597012">
    <property type="component" value="Unassembled WGS sequence"/>
</dbReference>
<keyword evidence="1" id="KW-1133">Transmembrane helix</keyword>
<feature type="transmembrane region" description="Helical" evidence="1">
    <location>
        <begin position="6"/>
        <end position="23"/>
    </location>
</feature>
<evidence type="ECO:0000313" key="2">
    <source>
        <dbReference type="EMBL" id="MFD0798262.1"/>
    </source>
</evidence>
<keyword evidence="3" id="KW-1185">Reference proteome</keyword>
<evidence type="ECO:0000256" key="1">
    <source>
        <dbReference type="SAM" id="Phobius"/>
    </source>
</evidence>
<proteinExistence type="predicted"/>
<gene>
    <name evidence="2" type="ORF">ACFQZJ_12390</name>
</gene>
<dbReference type="RefSeq" id="WP_379934933.1">
    <property type="nucleotide sequence ID" value="NZ_JBHTHY010000011.1"/>
</dbReference>
<dbReference type="EMBL" id="JBHTHY010000011">
    <property type="protein sequence ID" value="MFD0798262.1"/>
    <property type="molecule type" value="Genomic_DNA"/>
</dbReference>
<comment type="caution">
    <text evidence="2">The sequence shown here is derived from an EMBL/GenBank/DDBJ whole genome shotgun (WGS) entry which is preliminary data.</text>
</comment>
<accession>A0ABW3B4L7</accession>
<keyword evidence="1" id="KW-0812">Transmembrane</keyword>
<sequence length="46" mass="5663">MNNTIYIIFGVVFAIYIGFRLMNRGKSRARKSRRFMEDYKRKEKKE</sequence>
<name>A0ABW3B4L7_9FLAO</name>
<evidence type="ECO:0000313" key="3">
    <source>
        <dbReference type="Proteomes" id="UP001597012"/>
    </source>
</evidence>